<evidence type="ECO:0000256" key="1">
    <source>
        <dbReference type="ARBA" id="ARBA00010876"/>
    </source>
</evidence>
<dbReference type="CDD" id="cd02869">
    <property type="entry name" value="PseudoU_synth_RluA_like"/>
    <property type="match status" value="1"/>
</dbReference>
<evidence type="ECO:0000256" key="5">
    <source>
        <dbReference type="ARBA" id="ARBA00036184"/>
    </source>
</evidence>
<evidence type="ECO:0000313" key="17">
    <source>
        <dbReference type="EMBL" id="WWT32716.1"/>
    </source>
</evidence>
<evidence type="ECO:0000256" key="11">
    <source>
        <dbReference type="ARBA" id="ARBA00041266"/>
    </source>
</evidence>
<comment type="catalytic activity">
    <reaction evidence="6">
        <text>uridine(746) in 23S rRNA = pseudouridine(746) in 23S rRNA</text>
        <dbReference type="Rhea" id="RHEA:42548"/>
        <dbReference type="Rhea" id="RHEA-COMP:10109"/>
        <dbReference type="Rhea" id="RHEA-COMP:10110"/>
        <dbReference type="ChEBI" id="CHEBI:65314"/>
        <dbReference type="ChEBI" id="CHEBI:65315"/>
        <dbReference type="EC" id="5.4.99.29"/>
    </reaction>
</comment>
<feature type="domain" description="Pseudouridine synthase RsuA/RluA-like" evidence="16">
    <location>
        <begin position="28"/>
        <end position="173"/>
    </location>
</feature>
<evidence type="ECO:0000256" key="8">
    <source>
        <dbReference type="ARBA" id="ARBA00038944"/>
    </source>
</evidence>
<evidence type="ECO:0000256" key="9">
    <source>
        <dbReference type="ARBA" id="ARBA00038945"/>
    </source>
</evidence>
<dbReference type="InterPro" id="IPR006224">
    <property type="entry name" value="PsdUridine_synth_RluA-like_CS"/>
</dbReference>
<evidence type="ECO:0000256" key="13">
    <source>
        <dbReference type="ARBA" id="ARBA00042844"/>
    </source>
</evidence>
<evidence type="ECO:0000313" key="18">
    <source>
        <dbReference type="Proteomes" id="UP001369958"/>
    </source>
</evidence>
<evidence type="ECO:0000256" key="15">
    <source>
        <dbReference type="ARBA" id="ARBA00043143"/>
    </source>
</evidence>
<dbReference type="PANTHER" id="PTHR21600">
    <property type="entry name" value="MITOCHONDRIAL RNA PSEUDOURIDINE SYNTHASE"/>
    <property type="match status" value="1"/>
</dbReference>
<keyword evidence="3" id="KW-0819">tRNA processing</keyword>
<keyword evidence="4" id="KW-0413">Isomerase</keyword>
<dbReference type="InterPro" id="IPR020103">
    <property type="entry name" value="PsdUridine_synth_cat_dom_sf"/>
</dbReference>
<evidence type="ECO:0000256" key="2">
    <source>
        <dbReference type="ARBA" id="ARBA00022552"/>
    </source>
</evidence>
<comment type="similarity">
    <text evidence="1">Belongs to the pseudouridine synthase RluA family.</text>
</comment>
<evidence type="ECO:0000256" key="14">
    <source>
        <dbReference type="ARBA" id="ARBA00042883"/>
    </source>
</evidence>
<proteinExistence type="inferred from homology"/>
<dbReference type="PROSITE" id="PS01129">
    <property type="entry name" value="PSI_RLU"/>
    <property type="match status" value="1"/>
</dbReference>
<evidence type="ECO:0000256" key="10">
    <source>
        <dbReference type="ARBA" id="ARBA00039988"/>
    </source>
</evidence>
<reference evidence="17 18" key="1">
    <citation type="submission" date="2024-02" db="EMBL/GenBank/DDBJ databases">
        <title>Complete genome sequence of Pelagibacterium nitratireducens ZH15.</title>
        <authorList>
            <person name="Zhao L.H."/>
        </authorList>
    </citation>
    <scope>NUCLEOTIDE SEQUENCE [LARGE SCALE GENOMIC DNA]</scope>
    <source>
        <strain evidence="17 18">ZH15</strain>
    </source>
</reference>
<dbReference type="PANTHER" id="PTHR21600:SF91">
    <property type="entry name" value="DUAL-SPECIFICITY RNA PSEUDOURIDINE SYNTHASE RLUA"/>
    <property type="match status" value="1"/>
</dbReference>
<dbReference type="EC" id="5.4.99.29" evidence="9"/>
<evidence type="ECO:0000256" key="4">
    <source>
        <dbReference type="ARBA" id="ARBA00023235"/>
    </source>
</evidence>
<dbReference type="SUPFAM" id="SSF55120">
    <property type="entry name" value="Pseudouridine synthase"/>
    <property type="match status" value="1"/>
</dbReference>
<organism evidence="17 18">
    <name type="scientific">Pelagibacterium nitratireducens</name>
    <dbReference type="NCBI Taxonomy" id="1046114"/>
    <lineage>
        <taxon>Bacteria</taxon>
        <taxon>Pseudomonadati</taxon>
        <taxon>Pseudomonadota</taxon>
        <taxon>Alphaproteobacteria</taxon>
        <taxon>Hyphomicrobiales</taxon>
        <taxon>Devosiaceae</taxon>
        <taxon>Pelagibacterium</taxon>
    </lineage>
</organism>
<dbReference type="InterPro" id="IPR050188">
    <property type="entry name" value="RluA_PseudoU_synthase"/>
</dbReference>
<dbReference type="RefSeq" id="WP_338608138.1">
    <property type="nucleotide sequence ID" value="NZ_CP146275.1"/>
</dbReference>
<gene>
    <name evidence="17" type="ORF">V6617_17180</name>
</gene>
<keyword evidence="18" id="KW-1185">Reference proteome</keyword>
<protein>
    <recommendedName>
        <fullName evidence="10">Dual-specificity RNA pseudouridine synthase RluA</fullName>
        <ecNumber evidence="8">5.4.99.28</ecNumber>
        <ecNumber evidence="9">5.4.99.29</ecNumber>
    </recommendedName>
    <alternativeName>
        <fullName evidence="11">23S rRNA pseudouridine(746) synthase</fullName>
    </alternativeName>
    <alternativeName>
        <fullName evidence="14">Ribosomal large subunit pseudouridine synthase A</fullName>
    </alternativeName>
    <alternativeName>
        <fullName evidence="13">rRNA pseudouridylate synthase A</fullName>
    </alternativeName>
    <alternativeName>
        <fullName evidence="15">rRNA-uridine isomerase A</fullName>
    </alternativeName>
    <alternativeName>
        <fullName evidence="12">tRNA pseudouridine(32) synthase</fullName>
    </alternativeName>
</protein>
<accession>A0ABZ2HYM6</accession>
<evidence type="ECO:0000259" key="16">
    <source>
        <dbReference type="Pfam" id="PF00849"/>
    </source>
</evidence>
<sequence length="223" mass="25042">MLNPMPKTFDYNPPREPWLDILHEDADIVVFIKPSGLLSVPGKDPGLFDSLQSRALERYPGAGTIHRLDKDTSGIVVMAKHKGAHGHIGKQFEYRQTTKFYIARVWGHVGEDEGLVDLPLATDWENKPRQEVNHERGRASQTRWQVIAREAEATRLKLIPITGRTHQLRVHMNEIGHPILGDEFYATGDALAAADRLQLHAAELGFRHPNGGAPVVFRSEPPF</sequence>
<dbReference type="EMBL" id="CP146275">
    <property type="protein sequence ID" value="WWT32716.1"/>
    <property type="molecule type" value="Genomic_DNA"/>
</dbReference>
<name>A0ABZ2HYM6_9HYPH</name>
<dbReference type="Gene3D" id="3.30.2350.10">
    <property type="entry name" value="Pseudouridine synthase"/>
    <property type="match status" value="1"/>
</dbReference>
<keyword evidence="2" id="KW-0698">rRNA processing</keyword>
<dbReference type="EC" id="5.4.99.28" evidence="8"/>
<dbReference type="Pfam" id="PF00849">
    <property type="entry name" value="PseudoU_synth_2"/>
    <property type="match status" value="1"/>
</dbReference>
<comment type="function">
    <text evidence="7">Dual specificity enzyme that catalyzes the synthesis of pseudouridine from uracil-746 in 23S ribosomal RNA and from uracil-32 in the anticodon stem and loop of transfer RNAs.</text>
</comment>
<evidence type="ECO:0000256" key="12">
    <source>
        <dbReference type="ARBA" id="ARBA00042372"/>
    </source>
</evidence>
<evidence type="ECO:0000256" key="3">
    <source>
        <dbReference type="ARBA" id="ARBA00022694"/>
    </source>
</evidence>
<comment type="catalytic activity">
    <reaction evidence="5">
        <text>uridine(32) in tRNA = pseudouridine(32) in tRNA</text>
        <dbReference type="Rhea" id="RHEA:42544"/>
        <dbReference type="Rhea" id="RHEA-COMP:10107"/>
        <dbReference type="Rhea" id="RHEA-COMP:10108"/>
        <dbReference type="ChEBI" id="CHEBI:65314"/>
        <dbReference type="ChEBI" id="CHEBI:65315"/>
        <dbReference type="EC" id="5.4.99.28"/>
    </reaction>
</comment>
<evidence type="ECO:0000256" key="6">
    <source>
        <dbReference type="ARBA" id="ARBA00036916"/>
    </source>
</evidence>
<dbReference type="InterPro" id="IPR006145">
    <property type="entry name" value="PsdUridine_synth_RsuA/RluA"/>
</dbReference>
<dbReference type="Proteomes" id="UP001369958">
    <property type="component" value="Chromosome"/>
</dbReference>
<evidence type="ECO:0000256" key="7">
    <source>
        <dbReference type="ARBA" id="ARBA00037305"/>
    </source>
</evidence>